<evidence type="ECO:0000313" key="9">
    <source>
        <dbReference type="Proteomes" id="UP000702209"/>
    </source>
</evidence>
<dbReference type="InterPro" id="IPR023885">
    <property type="entry name" value="4Fe4S-binding_SPASM_dom"/>
</dbReference>
<comment type="caution">
    <text evidence="8">The sequence shown here is derived from an EMBL/GenBank/DDBJ whole genome shotgun (WGS) entry which is preliminary data.</text>
</comment>
<keyword evidence="2" id="KW-0949">S-adenosyl-L-methionine</keyword>
<evidence type="ECO:0000256" key="6">
    <source>
        <dbReference type="ARBA" id="ARBA00023601"/>
    </source>
</evidence>
<dbReference type="PANTHER" id="PTHR43273:SF3">
    <property type="entry name" value="ANAEROBIC SULFATASE-MATURATING ENZYME HOMOLOG ASLB-RELATED"/>
    <property type="match status" value="1"/>
</dbReference>
<feature type="domain" description="Radical SAM core" evidence="7">
    <location>
        <begin position="95"/>
        <end position="327"/>
    </location>
</feature>
<keyword evidence="9" id="KW-1185">Reference proteome</keyword>
<evidence type="ECO:0000256" key="2">
    <source>
        <dbReference type="ARBA" id="ARBA00022691"/>
    </source>
</evidence>
<dbReference type="Proteomes" id="UP000702209">
    <property type="component" value="Unassembled WGS sequence"/>
</dbReference>
<dbReference type="Gene3D" id="3.20.20.70">
    <property type="entry name" value="Aldolase class I"/>
    <property type="match status" value="1"/>
</dbReference>
<name>A0ABS0CVS6_9NOCA</name>
<protein>
    <submittedName>
        <fullName evidence="8">SPASM domain-containing protein</fullName>
    </submittedName>
</protein>
<dbReference type="InterPro" id="IPR023867">
    <property type="entry name" value="Sulphatase_maturase_rSAM"/>
</dbReference>
<sequence>MNTAIPSFEYKPSRYNIVAWSGSDPGMGDILIYNSFSSGFVRLTQPAAGIVEDMLSRSSVPQGTPGARELAGLGILIDAAIDELAAVEQLQEQYQLTEHSLNLILMPTEKCIFRCLYCYEDFAKGRMSDVVMRGVVGLVAKRAAQLQRLRIDWFGGEPLSALPVVERISKEIIEVCSDNGINYSATMTTNGFLLTRETADLCLGLNIRRYQITLDGTAETHNKLRVLQNGRPTFDTIVENLMHLSERKDDFSVRIRVNFTPALVAHIPQFLRYMGERFGNDRRFTIWFHPVGRWGGPHDDEIEICDKRAAENFELEFMQTAAENGFQMEAWRQAMQPFGSVCYAADPKSFVIGSDGSVYKCTVALKDPRNLVGALSEHGDIALNQERMSLWTKTGAESDRTCYSCSFRPACQGNACPAERMRLNGDHACPPIKKNIHRVLPLLAGMETSRRTNGE</sequence>
<comment type="similarity">
    <text evidence="6">Belongs to the radical SAM superfamily. Anaerobic sulfatase-maturating enzyme family.</text>
</comment>
<evidence type="ECO:0000256" key="3">
    <source>
        <dbReference type="ARBA" id="ARBA00022723"/>
    </source>
</evidence>
<accession>A0ABS0CVS6</accession>
<dbReference type="SFLD" id="SFLDG01384">
    <property type="entry name" value="thioether_bond_formation_requi"/>
    <property type="match status" value="1"/>
</dbReference>
<evidence type="ECO:0000256" key="5">
    <source>
        <dbReference type="ARBA" id="ARBA00023014"/>
    </source>
</evidence>
<dbReference type="Pfam" id="PF04055">
    <property type="entry name" value="Radical_SAM"/>
    <property type="match status" value="1"/>
</dbReference>
<dbReference type="SUPFAM" id="SSF102114">
    <property type="entry name" value="Radical SAM enzymes"/>
    <property type="match status" value="1"/>
</dbReference>
<dbReference type="NCBIfam" id="TIGR04085">
    <property type="entry name" value="rSAM_more_4Fe4S"/>
    <property type="match status" value="1"/>
</dbReference>
<dbReference type="SFLD" id="SFLDG01386">
    <property type="entry name" value="main_SPASM_domain-containing"/>
    <property type="match status" value="1"/>
</dbReference>
<dbReference type="CDD" id="cd01335">
    <property type="entry name" value="Radical_SAM"/>
    <property type="match status" value="1"/>
</dbReference>
<evidence type="ECO:0000313" key="8">
    <source>
        <dbReference type="EMBL" id="MBF6300431.1"/>
    </source>
</evidence>
<keyword evidence="4" id="KW-0408">Iron</keyword>
<organism evidence="8 9">
    <name type="scientific">Nocardia amamiensis</name>
    <dbReference type="NCBI Taxonomy" id="404578"/>
    <lineage>
        <taxon>Bacteria</taxon>
        <taxon>Bacillati</taxon>
        <taxon>Actinomycetota</taxon>
        <taxon>Actinomycetes</taxon>
        <taxon>Mycobacteriales</taxon>
        <taxon>Nocardiaceae</taxon>
        <taxon>Nocardia</taxon>
    </lineage>
</organism>
<reference evidence="8 9" key="1">
    <citation type="submission" date="2020-10" db="EMBL/GenBank/DDBJ databases">
        <title>Identification of Nocardia species via Next-generation sequencing and recognition of intraspecies genetic diversity.</title>
        <authorList>
            <person name="Li P."/>
            <person name="Li P."/>
            <person name="Lu B."/>
        </authorList>
    </citation>
    <scope>NUCLEOTIDE SEQUENCE [LARGE SCALE GENOMIC DNA]</scope>
    <source>
        <strain evidence="8 9">BJ06-0157</strain>
    </source>
</reference>
<dbReference type="PANTHER" id="PTHR43273">
    <property type="entry name" value="ANAEROBIC SULFATASE-MATURATING ENZYME HOMOLOG ASLB-RELATED"/>
    <property type="match status" value="1"/>
</dbReference>
<evidence type="ECO:0000256" key="1">
    <source>
        <dbReference type="ARBA" id="ARBA00001966"/>
    </source>
</evidence>
<dbReference type="SFLD" id="SFLDG01067">
    <property type="entry name" value="SPASM/twitch_domain_containing"/>
    <property type="match status" value="1"/>
</dbReference>
<dbReference type="InterPro" id="IPR007197">
    <property type="entry name" value="rSAM"/>
</dbReference>
<dbReference type="SFLD" id="SFLDS00029">
    <property type="entry name" value="Radical_SAM"/>
    <property type="match status" value="1"/>
</dbReference>
<keyword evidence="3" id="KW-0479">Metal-binding</keyword>
<gene>
    <name evidence="8" type="ORF">IU459_23210</name>
</gene>
<dbReference type="EMBL" id="JADLQX010000018">
    <property type="protein sequence ID" value="MBF6300431.1"/>
    <property type="molecule type" value="Genomic_DNA"/>
</dbReference>
<evidence type="ECO:0000256" key="4">
    <source>
        <dbReference type="ARBA" id="ARBA00023004"/>
    </source>
</evidence>
<proteinExistence type="inferred from homology"/>
<dbReference type="InterPro" id="IPR013785">
    <property type="entry name" value="Aldolase_TIM"/>
</dbReference>
<dbReference type="InterPro" id="IPR058240">
    <property type="entry name" value="rSAM_sf"/>
</dbReference>
<evidence type="ECO:0000259" key="7">
    <source>
        <dbReference type="PROSITE" id="PS51918"/>
    </source>
</evidence>
<dbReference type="RefSeq" id="WP_195131676.1">
    <property type="nucleotide sequence ID" value="NZ_JADLQX010000018.1"/>
</dbReference>
<comment type="cofactor">
    <cofactor evidence="1">
        <name>[4Fe-4S] cluster</name>
        <dbReference type="ChEBI" id="CHEBI:49883"/>
    </cofactor>
</comment>
<dbReference type="PROSITE" id="PS51918">
    <property type="entry name" value="RADICAL_SAM"/>
    <property type="match status" value="1"/>
</dbReference>
<keyword evidence="5" id="KW-0411">Iron-sulfur</keyword>